<organism evidence="2 3">
    <name type="scientific">Carboxylicivirga marina</name>
    <dbReference type="NCBI Taxonomy" id="2800988"/>
    <lineage>
        <taxon>Bacteria</taxon>
        <taxon>Pseudomonadati</taxon>
        <taxon>Bacteroidota</taxon>
        <taxon>Bacteroidia</taxon>
        <taxon>Marinilabiliales</taxon>
        <taxon>Marinilabiliaceae</taxon>
        <taxon>Carboxylicivirga</taxon>
    </lineage>
</organism>
<accession>A0ABS1HGV0</accession>
<dbReference type="EMBL" id="JAENRR010000006">
    <property type="protein sequence ID" value="MBK3516424.1"/>
    <property type="molecule type" value="Genomic_DNA"/>
</dbReference>
<evidence type="ECO:0000313" key="3">
    <source>
        <dbReference type="Proteomes" id="UP000605676"/>
    </source>
</evidence>
<dbReference type="Gene3D" id="1.25.40.10">
    <property type="entry name" value="Tetratricopeptide repeat domain"/>
    <property type="match status" value="1"/>
</dbReference>
<gene>
    <name evidence="2" type="ORF">JIV24_03660</name>
</gene>
<evidence type="ECO:0000256" key="1">
    <source>
        <dbReference type="PROSITE-ProRule" id="PRU00339"/>
    </source>
</evidence>
<keyword evidence="3" id="KW-1185">Reference proteome</keyword>
<dbReference type="Proteomes" id="UP000605676">
    <property type="component" value="Unassembled WGS sequence"/>
</dbReference>
<dbReference type="InterPro" id="IPR019734">
    <property type="entry name" value="TPR_rpt"/>
</dbReference>
<comment type="caution">
    <text evidence="2">The sequence shown here is derived from an EMBL/GenBank/DDBJ whole genome shotgun (WGS) entry which is preliminary data.</text>
</comment>
<keyword evidence="1" id="KW-0802">TPR repeat</keyword>
<evidence type="ECO:0000313" key="2">
    <source>
        <dbReference type="EMBL" id="MBK3516424.1"/>
    </source>
</evidence>
<dbReference type="PROSITE" id="PS50005">
    <property type="entry name" value="TPR"/>
    <property type="match status" value="1"/>
</dbReference>
<reference evidence="2 3" key="1">
    <citation type="submission" date="2021-01" db="EMBL/GenBank/DDBJ databases">
        <title>Carboxyliciviraga sp.nov., isolated from coastal sediments.</title>
        <authorList>
            <person name="Lu D."/>
            <person name="Zhang T."/>
        </authorList>
    </citation>
    <scope>NUCLEOTIDE SEQUENCE [LARGE SCALE GENOMIC DNA]</scope>
    <source>
        <strain evidence="2 3">N1Y132</strain>
    </source>
</reference>
<proteinExistence type="predicted"/>
<dbReference type="SUPFAM" id="SSF48452">
    <property type="entry name" value="TPR-like"/>
    <property type="match status" value="1"/>
</dbReference>
<dbReference type="InterPro" id="IPR011990">
    <property type="entry name" value="TPR-like_helical_dom_sf"/>
</dbReference>
<feature type="repeat" description="TPR" evidence="1">
    <location>
        <begin position="234"/>
        <end position="267"/>
    </location>
</feature>
<name>A0ABS1HGV0_9BACT</name>
<sequence length="392" mass="45676">MIKGMGWLLLLTLLFSVDVTAQSKIDSLIFNGQYLSAYEYVNNVDSLSIDMALKKVDIAINYHLNCQYFREFSFVNLRKGESLSNLRLKAGYGATPIKFDVDSFLQRLHSDYPTDHRVSKVLGDFYNKVYYDFGDSWGERSEVLLEKSNSYYLQAFENGVYDYYSLYALGYYQSLNENYFDAQRWLLKSLKLKPDEDLTNYSLAVTYLFDGLPQKGIRYAERAYELYSDSLSKSDAARITGILHLKTQQLNEAKVFFEKANELHPQYRPNQMYLLKVATELGDDSLSVKLAKEVLMAEKYSPELAEEMNSLFLQVDKIEWLCQVYDEVLEIYSVDSEVCGNIRFHYGKLLYKNGQKREARKMVKQSRKDFEMVFESNHQVFDAIEQTLARIK</sequence>
<evidence type="ECO:0008006" key="4">
    <source>
        <dbReference type="Google" id="ProtNLM"/>
    </source>
</evidence>
<protein>
    <recommendedName>
        <fullName evidence="4">Tetratricopeptide repeat protein</fullName>
    </recommendedName>
</protein>
<dbReference type="RefSeq" id="WP_200463655.1">
    <property type="nucleotide sequence ID" value="NZ_JAENRR010000006.1"/>
</dbReference>